<gene>
    <name evidence="2" type="ORF">BGZ97_006741</name>
</gene>
<keyword evidence="3" id="KW-1185">Reference proteome</keyword>
<feature type="region of interest" description="Disordered" evidence="1">
    <location>
        <begin position="87"/>
        <end position="107"/>
    </location>
</feature>
<reference evidence="2" key="1">
    <citation type="journal article" date="2020" name="Fungal Divers.">
        <title>Resolving the Mortierellaceae phylogeny through synthesis of multi-gene phylogenetics and phylogenomics.</title>
        <authorList>
            <person name="Vandepol N."/>
            <person name="Liber J."/>
            <person name="Desiro A."/>
            <person name="Na H."/>
            <person name="Kennedy M."/>
            <person name="Barry K."/>
            <person name="Grigoriev I.V."/>
            <person name="Miller A.N."/>
            <person name="O'Donnell K."/>
            <person name="Stajich J.E."/>
            <person name="Bonito G."/>
        </authorList>
    </citation>
    <scope>NUCLEOTIDE SEQUENCE</scope>
    <source>
        <strain evidence="2">NVP60</strain>
    </source>
</reference>
<feature type="region of interest" description="Disordered" evidence="1">
    <location>
        <begin position="245"/>
        <end position="265"/>
    </location>
</feature>
<feature type="compositionally biased region" description="Low complexity" evidence="1">
    <location>
        <begin position="87"/>
        <end position="97"/>
    </location>
</feature>
<protein>
    <submittedName>
        <fullName evidence="2">Uncharacterized protein</fullName>
    </submittedName>
</protein>
<proteinExistence type="predicted"/>
<dbReference type="AlphaFoldDB" id="A0A9P6QSX8"/>
<comment type="caution">
    <text evidence="2">The sequence shown here is derived from an EMBL/GenBank/DDBJ whole genome shotgun (WGS) entry which is preliminary data.</text>
</comment>
<feature type="region of interest" description="Disordered" evidence="1">
    <location>
        <begin position="19"/>
        <end position="44"/>
    </location>
</feature>
<feature type="compositionally biased region" description="Polar residues" evidence="1">
    <location>
        <begin position="98"/>
        <end position="107"/>
    </location>
</feature>
<evidence type="ECO:0000313" key="2">
    <source>
        <dbReference type="EMBL" id="KAG0288503.1"/>
    </source>
</evidence>
<feature type="non-terminal residue" evidence="2">
    <location>
        <position position="501"/>
    </location>
</feature>
<name>A0A9P6QSX8_9FUNG</name>
<evidence type="ECO:0000313" key="3">
    <source>
        <dbReference type="Proteomes" id="UP000823405"/>
    </source>
</evidence>
<sequence length="501" mass="54454">MLDVVLDVVIRDPATFVPPSSQPTGVTTLRAHTPPPLPLETEAPWPTYPDDRDDDFIDLFDNVFFNDDDSVIPTTTVATVTATTDTTVTRPSTSTSPNISQDLGSINNNRITSTSATTITFGNRATTSTATSNTTIDNITSSSNGISNTPHRATLSLQPNSPPLAPISVTHNVTSGSISSNNTTNTNSMATVNTANWATFADDYDYENNYIWDDDFEVDDDDDGWEISMNDWASNINEVSPISISSSSTLEHRPLPATQSISSGATAITTGVTPHRFATATPSHRSLQRLEPVAQDRRTLSPVHTTSTMLRPYSWGNYNNTNTDTYNSLSSRRVTTNVSSTTATTGARPQRRLPMVAQDSQRYQQRQQPGVPPTVRVPLDSWSDATRVNASNSIHAQYNWGVNGAYCNHNITNRNHNNAAFNTTATTTATPTAAVRAATSGTTTRRIDNDNSSFYTSTTHPHAAAINTNTSTNWTLGRNGWRYPTTAPDAQRSVYPPEDVI</sequence>
<organism evidence="2 3">
    <name type="scientific">Linnemannia gamsii</name>
    <dbReference type="NCBI Taxonomy" id="64522"/>
    <lineage>
        <taxon>Eukaryota</taxon>
        <taxon>Fungi</taxon>
        <taxon>Fungi incertae sedis</taxon>
        <taxon>Mucoromycota</taxon>
        <taxon>Mortierellomycotina</taxon>
        <taxon>Mortierellomycetes</taxon>
        <taxon>Mortierellales</taxon>
        <taxon>Mortierellaceae</taxon>
        <taxon>Linnemannia</taxon>
    </lineage>
</organism>
<dbReference type="Proteomes" id="UP000823405">
    <property type="component" value="Unassembled WGS sequence"/>
</dbReference>
<dbReference type="EMBL" id="JAAAIN010002999">
    <property type="protein sequence ID" value="KAG0288503.1"/>
    <property type="molecule type" value="Genomic_DNA"/>
</dbReference>
<accession>A0A9P6QSX8</accession>
<evidence type="ECO:0000256" key="1">
    <source>
        <dbReference type="SAM" id="MobiDB-lite"/>
    </source>
</evidence>